<evidence type="ECO:0008006" key="2">
    <source>
        <dbReference type="Google" id="ProtNLM"/>
    </source>
</evidence>
<organism evidence="1">
    <name type="scientific">Athelia psychrophila</name>
    <dbReference type="NCBI Taxonomy" id="1759441"/>
    <lineage>
        <taxon>Eukaryota</taxon>
        <taxon>Fungi</taxon>
        <taxon>Dikarya</taxon>
        <taxon>Basidiomycota</taxon>
        <taxon>Agaricomycotina</taxon>
        <taxon>Agaricomycetes</taxon>
        <taxon>Agaricomycetidae</taxon>
        <taxon>Atheliales</taxon>
        <taxon>Atheliaceae</taxon>
        <taxon>Athelia</taxon>
    </lineage>
</organism>
<dbReference type="EMBL" id="KV417487">
    <property type="protein sequence ID" value="KZP31965.1"/>
    <property type="molecule type" value="Genomic_DNA"/>
</dbReference>
<gene>
    <name evidence="1" type="ORF">FIBSPDRAFT_944562</name>
</gene>
<reference evidence="1" key="1">
    <citation type="journal article" date="2016" name="Mol. Biol. Evol.">
        <title>Comparative Genomics of Early-Diverging Mushroom-Forming Fungi Provides Insights into the Origins of Lignocellulose Decay Capabilities.</title>
        <authorList>
            <person name="Nagy L.G."/>
            <person name="Riley R."/>
            <person name="Tritt A."/>
            <person name="Adam C."/>
            <person name="Daum C."/>
            <person name="Floudas D."/>
            <person name="Sun H."/>
            <person name="Yadav J.S."/>
            <person name="Pangilinan J."/>
            <person name="Larsson K.H."/>
            <person name="Matsuura K."/>
            <person name="Barry K."/>
            <person name="Labutti K."/>
            <person name="Kuo R."/>
            <person name="Ohm R.A."/>
            <person name="Bhattacharya S.S."/>
            <person name="Shirouzu T."/>
            <person name="Yoshinaga Y."/>
            <person name="Martin F.M."/>
            <person name="Grigoriev I.V."/>
            <person name="Hibbett D.S."/>
        </authorList>
    </citation>
    <scope>NUCLEOTIDE SEQUENCE [LARGE SCALE GENOMIC DNA]</scope>
    <source>
        <strain evidence="1">CBS 109695</strain>
    </source>
</reference>
<protein>
    <recommendedName>
        <fullName evidence="2">P-loop containing nucleoside triphosphate hydrolase protein</fullName>
    </recommendedName>
</protein>
<sequence length="171" mass="19133">MPADIAHAEHVAADYRIKLNHQVPPSPLRFEVAAPCDQSFQTQCSFLESAARPCQLTFVKYTRPELDRSESVSSIDPGDRIVVLMGLMGSGKSTFIELEQSDDLVQRVLPGLTESFLGVEDLAEEVLWLRREVEPDDGDIEKVVELQKEEPVLAIVNILLRVKEKLGTLFD</sequence>
<name>A0A166US28_9AGAM</name>
<dbReference type="AlphaFoldDB" id="A0A166US28"/>
<evidence type="ECO:0000313" key="1">
    <source>
        <dbReference type="EMBL" id="KZP31965.1"/>
    </source>
</evidence>
<proteinExistence type="predicted"/>
<accession>A0A166US28</accession>